<dbReference type="KEGG" id="lcre:Pla8534_51980"/>
<dbReference type="InterPro" id="IPR023214">
    <property type="entry name" value="HAD_sf"/>
</dbReference>
<feature type="domain" description="Sucrose phosphatase-like" evidence="2">
    <location>
        <begin position="21"/>
        <end position="258"/>
    </location>
</feature>
<dbReference type="Gene3D" id="3.90.1070.10">
    <property type="match status" value="1"/>
</dbReference>
<accession>A0A518DZT4</accession>
<dbReference type="SUPFAM" id="SSF56784">
    <property type="entry name" value="HAD-like"/>
    <property type="match status" value="1"/>
</dbReference>
<dbReference type="Proteomes" id="UP000317648">
    <property type="component" value="Chromosome"/>
</dbReference>
<dbReference type="PANTHER" id="PTHR46521">
    <property type="entry name" value="SUCROSE-PHOSPHATASE 2-RELATED"/>
    <property type="match status" value="1"/>
</dbReference>
<gene>
    <name evidence="3" type="primary">mfppA</name>
    <name evidence="3" type="ORF">Pla8534_51980</name>
</gene>
<dbReference type="PANTHER" id="PTHR46521:SF4">
    <property type="entry name" value="SUCROSE-PHOSPHATASE 2-RELATED"/>
    <property type="match status" value="1"/>
</dbReference>
<dbReference type="EMBL" id="CP036433">
    <property type="protein sequence ID" value="QDU97352.1"/>
    <property type="molecule type" value="Genomic_DNA"/>
</dbReference>
<sequence>MPLESTAGDGAAEPADAADPRLLIVSDVDGTMLGDDEGLARFVAWWEPLRDVVLLAYNSGRFVESLQESVRDTGLPEPHAFIGGVGTQIELTASAGEPQRLLDWPVRSTKWQAQRVQAAAASFQQLELQPSHLQSEFKISYFGYDLSPTVLQQIEQSLQAAGLQAAVVYSSQRDLDILPAGVHKGTAAGRLAREFRISPERVIVCGDTGNDLAMFQEGYHGVVVGNAHAELKQLDSRRVYQAGSHCAAGVLEGVRHWREQWSGRPAKG</sequence>
<proteinExistence type="predicted"/>
<keyword evidence="4" id="KW-1185">Reference proteome</keyword>
<dbReference type="InterPro" id="IPR036412">
    <property type="entry name" value="HAD-like_sf"/>
</dbReference>
<dbReference type="InterPro" id="IPR051518">
    <property type="entry name" value="Sucrose_Phosphatase"/>
</dbReference>
<dbReference type="GO" id="GO:0016791">
    <property type="term" value="F:phosphatase activity"/>
    <property type="evidence" value="ECO:0007669"/>
    <property type="project" value="UniProtKB-ARBA"/>
</dbReference>
<dbReference type="Pfam" id="PF05116">
    <property type="entry name" value="S6PP"/>
    <property type="match status" value="1"/>
</dbReference>
<evidence type="ECO:0000313" key="3">
    <source>
        <dbReference type="EMBL" id="QDU97352.1"/>
    </source>
</evidence>
<evidence type="ECO:0000256" key="1">
    <source>
        <dbReference type="ARBA" id="ARBA00022801"/>
    </source>
</evidence>
<dbReference type="SFLD" id="SFLDS00003">
    <property type="entry name" value="Haloacid_Dehalogenase"/>
    <property type="match status" value="1"/>
</dbReference>
<dbReference type="RefSeq" id="WP_145056136.1">
    <property type="nucleotide sequence ID" value="NZ_CP036433.1"/>
</dbReference>
<keyword evidence="1 3" id="KW-0378">Hydrolase</keyword>
<dbReference type="SFLD" id="SFLDG01141">
    <property type="entry name" value="C2.B.1:_Sucrose_Phosphatase_Li"/>
    <property type="match status" value="1"/>
</dbReference>
<dbReference type="NCBIfam" id="TIGR01484">
    <property type="entry name" value="HAD-SF-IIB"/>
    <property type="match status" value="1"/>
</dbReference>
<evidence type="ECO:0000313" key="4">
    <source>
        <dbReference type="Proteomes" id="UP000317648"/>
    </source>
</evidence>
<dbReference type="SFLD" id="SFLDG01140">
    <property type="entry name" value="C2.B:_Phosphomannomutase_and_P"/>
    <property type="match status" value="1"/>
</dbReference>
<dbReference type="AlphaFoldDB" id="A0A518DZT4"/>
<dbReference type="Gene3D" id="3.40.50.1000">
    <property type="entry name" value="HAD superfamily/HAD-like"/>
    <property type="match status" value="1"/>
</dbReference>
<reference evidence="3 4" key="1">
    <citation type="submission" date="2019-02" db="EMBL/GenBank/DDBJ databases">
        <title>Deep-cultivation of Planctomycetes and their phenomic and genomic characterization uncovers novel biology.</title>
        <authorList>
            <person name="Wiegand S."/>
            <person name="Jogler M."/>
            <person name="Boedeker C."/>
            <person name="Pinto D."/>
            <person name="Vollmers J."/>
            <person name="Rivas-Marin E."/>
            <person name="Kohn T."/>
            <person name="Peeters S.H."/>
            <person name="Heuer A."/>
            <person name="Rast P."/>
            <person name="Oberbeckmann S."/>
            <person name="Bunk B."/>
            <person name="Jeske O."/>
            <person name="Meyerdierks A."/>
            <person name="Storesund J.E."/>
            <person name="Kallscheuer N."/>
            <person name="Luecker S."/>
            <person name="Lage O.M."/>
            <person name="Pohl T."/>
            <person name="Merkel B.J."/>
            <person name="Hornburger P."/>
            <person name="Mueller R.-W."/>
            <person name="Bruemmer F."/>
            <person name="Labrenz M."/>
            <person name="Spormann A.M."/>
            <person name="Op den Camp H."/>
            <person name="Overmann J."/>
            <person name="Amann R."/>
            <person name="Jetten M.S.M."/>
            <person name="Mascher T."/>
            <person name="Medema M.H."/>
            <person name="Devos D.P."/>
            <person name="Kaster A.-K."/>
            <person name="Ovreas L."/>
            <person name="Rohde M."/>
            <person name="Galperin M.Y."/>
            <person name="Jogler C."/>
        </authorList>
    </citation>
    <scope>NUCLEOTIDE SEQUENCE [LARGE SCALE GENOMIC DNA]</scope>
    <source>
        <strain evidence="3 4">Pla85_3_4</strain>
    </source>
</reference>
<dbReference type="OrthoDB" id="9781413at2"/>
<organism evidence="3 4">
    <name type="scientific">Lignipirellula cremea</name>
    <dbReference type="NCBI Taxonomy" id="2528010"/>
    <lineage>
        <taxon>Bacteria</taxon>
        <taxon>Pseudomonadati</taxon>
        <taxon>Planctomycetota</taxon>
        <taxon>Planctomycetia</taxon>
        <taxon>Pirellulales</taxon>
        <taxon>Pirellulaceae</taxon>
        <taxon>Lignipirellula</taxon>
    </lineage>
</organism>
<dbReference type="EC" id="3.1.3.79" evidence="3"/>
<dbReference type="InterPro" id="IPR006379">
    <property type="entry name" value="HAD-SF_hydro_IIB"/>
</dbReference>
<dbReference type="InterPro" id="IPR006380">
    <property type="entry name" value="SPP-like_dom"/>
</dbReference>
<protein>
    <submittedName>
        <fullName evidence="3">Mannosylfructose-phosphate phosphatase</fullName>
        <ecNumber evidence="3">3.1.3.79</ecNumber>
    </submittedName>
</protein>
<evidence type="ECO:0000259" key="2">
    <source>
        <dbReference type="Pfam" id="PF05116"/>
    </source>
</evidence>
<name>A0A518DZT4_9BACT</name>